<dbReference type="EMBL" id="AP022587">
    <property type="protein sequence ID" value="BBY24716.1"/>
    <property type="molecule type" value="Genomic_DNA"/>
</dbReference>
<keyword evidence="2" id="KW-1185">Reference proteome</keyword>
<evidence type="ECO:0000313" key="1">
    <source>
        <dbReference type="EMBL" id="BBY24716.1"/>
    </source>
</evidence>
<dbReference type="Proteomes" id="UP000467130">
    <property type="component" value="Chromosome"/>
</dbReference>
<name>A0A7I7QFI1_9MYCO</name>
<proteinExistence type="predicted"/>
<organism evidence="1 2">
    <name type="scientific">Mycobacterium stomatepiae</name>
    <dbReference type="NCBI Taxonomy" id="470076"/>
    <lineage>
        <taxon>Bacteria</taxon>
        <taxon>Bacillati</taxon>
        <taxon>Actinomycetota</taxon>
        <taxon>Actinomycetes</taxon>
        <taxon>Mycobacteriales</taxon>
        <taxon>Mycobacteriaceae</taxon>
        <taxon>Mycobacterium</taxon>
        <taxon>Mycobacterium simiae complex</taxon>
    </lineage>
</organism>
<reference evidence="1 2" key="1">
    <citation type="journal article" date="2019" name="Emerg. Microbes Infect.">
        <title>Comprehensive subspecies identification of 175 nontuberculous mycobacteria species based on 7547 genomic profiles.</title>
        <authorList>
            <person name="Matsumoto Y."/>
            <person name="Kinjo T."/>
            <person name="Motooka D."/>
            <person name="Nabeya D."/>
            <person name="Jung N."/>
            <person name="Uechi K."/>
            <person name="Horii T."/>
            <person name="Iida T."/>
            <person name="Fujita J."/>
            <person name="Nakamura S."/>
        </authorList>
    </citation>
    <scope>NUCLEOTIDE SEQUENCE [LARGE SCALE GENOMIC DNA]</scope>
    <source>
        <strain evidence="1 2">JCM 17783</strain>
    </source>
</reference>
<sequence length="74" mass="8225">MPREGETEPDLKLTRSYAPDLTDEQILSQPSVLSGSPREIADTLLAYREKYGVSSVTVQDNNIANFSKVIAELR</sequence>
<accession>A0A7I7QFI1</accession>
<dbReference type="AlphaFoldDB" id="A0A7I7QFI1"/>
<evidence type="ECO:0000313" key="2">
    <source>
        <dbReference type="Proteomes" id="UP000467130"/>
    </source>
</evidence>
<gene>
    <name evidence="1" type="ORF">MSTO_49210</name>
</gene>
<dbReference type="KEGG" id="msto:MSTO_49210"/>
<protein>
    <submittedName>
        <fullName evidence="1">Uncharacterized protein</fullName>
    </submittedName>
</protein>